<reference evidence="2" key="1">
    <citation type="submission" date="2023-03" db="EMBL/GenBank/DDBJ databases">
        <title>Massive genome expansion in bonnet fungi (Mycena s.s.) driven by repeated elements and novel gene families across ecological guilds.</title>
        <authorList>
            <consortium name="Lawrence Berkeley National Laboratory"/>
            <person name="Harder C.B."/>
            <person name="Miyauchi S."/>
            <person name="Viragh M."/>
            <person name="Kuo A."/>
            <person name="Thoen E."/>
            <person name="Andreopoulos B."/>
            <person name="Lu D."/>
            <person name="Skrede I."/>
            <person name="Drula E."/>
            <person name="Henrissat B."/>
            <person name="Morin E."/>
            <person name="Kohler A."/>
            <person name="Barry K."/>
            <person name="LaButti K."/>
            <person name="Morin E."/>
            <person name="Salamov A."/>
            <person name="Lipzen A."/>
            <person name="Mereny Z."/>
            <person name="Hegedus B."/>
            <person name="Baldrian P."/>
            <person name="Stursova M."/>
            <person name="Weitz H."/>
            <person name="Taylor A."/>
            <person name="Grigoriev I.V."/>
            <person name="Nagy L.G."/>
            <person name="Martin F."/>
            <person name="Kauserud H."/>
        </authorList>
    </citation>
    <scope>NUCLEOTIDE SEQUENCE</scope>
    <source>
        <strain evidence="2">9144</strain>
    </source>
</reference>
<dbReference type="Proteomes" id="UP001219525">
    <property type="component" value="Unassembled WGS sequence"/>
</dbReference>
<gene>
    <name evidence="2" type="ORF">GGX14DRAFT_635145</name>
</gene>
<evidence type="ECO:0000256" key="1">
    <source>
        <dbReference type="SAM" id="MobiDB-lite"/>
    </source>
</evidence>
<evidence type="ECO:0000313" key="2">
    <source>
        <dbReference type="EMBL" id="KAJ7207433.1"/>
    </source>
</evidence>
<comment type="caution">
    <text evidence="2">The sequence shown here is derived from an EMBL/GenBank/DDBJ whole genome shotgun (WGS) entry which is preliminary data.</text>
</comment>
<name>A0AAD6YDK4_9AGAR</name>
<dbReference type="AlphaFoldDB" id="A0AAD6YDK4"/>
<feature type="region of interest" description="Disordered" evidence="1">
    <location>
        <begin position="1"/>
        <end position="32"/>
    </location>
</feature>
<accession>A0AAD6YDK4</accession>
<feature type="compositionally biased region" description="Low complexity" evidence="1">
    <location>
        <begin position="1"/>
        <end position="18"/>
    </location>
</feature>
<proteinExistence type="predicted"/>
<feature type="region of interest" description="Disordered" evidence="1">
    <location>
        <begin position="121"/>
        <end position="141"/>
    </location>
</feature>
<feature type="region of interest" description="Disordered" evidence="1">
    <location>
        <begin position="260"/>
        <end position="281"/>
    </location>
</feature>
<feature type="compositionally biased region" description="Polar residues" evidence="1">
    <location>
        <begin position="261"/>
        <end position="281"/>
    </location>
</feature>
<dbReference type="EMBL" id="JARJCW010000036">
    <property type="protein sequence ID" value="KAJ7207433.1"/>
    <property type="molecule type" value="Genomic_DNA"/>
</dbReference>
<sequence>MSTAGPSSGSGTPAGAQAQPPPPARVRRTHTSAGVIAALKNLPKASKRRKNMDITARNAERALKHAQHVENAALFPDDVSDDESLVSVSDDEDTLSPASRLYSTIGKLSPASGKALLRVIQSSKRGRDDEAPKAPKPTSKRARVEITIAPGMALPKAFHQCIHDLHDHHVYMPLSMFTTPSLRTINSEAATMPMCKLNPLESGEKQLRLLDTAAFETNIMKETDLDRAEWTEAAENYVEFITLMEGAGSAADAISQRFAPPTSQCARTMPHSLSRTSTGPS</sequence>
<protein>
    <submittedName>
        <fullName evidence="2">Uncharacterized protein</fullName>
    </submittedName>
</protein>
<evidence type="ECO:0000313" key="3">
    <source>
        <dbReference type="Proteomes" id="UP001219525"/>
    </source>
</evidence>
<keyword evidence="3" id="KW-1185">Reference proteome</keyword>
<organism evidence="2 3">
    <name type="scientific">Mycena pura</name>
    <dbReference type="NCBI Taxonomy" id="153505"/>
    <lineage>
        <taxon>Eukaryota</taxon>
        <taxon>Fungi</taxon>
        <taxon>Dikarya</taxon>
        <taxon>Basidiomycota</taxon>
        <taxon>Agaricomycotina</taxon>
        <taxon>Agaricomycetes</taxon>
        <taxon>Agaricomycetidae</taxon>
        <taxon>Agaricales</taxon>
        <taxon>Marasmiineae</taxon>
        <taxon>Mycenaceae</taxon>
        <taxon>Mycena</taxon>
    </lineage>
</organism>